<gene>
    <name evidence="1" type="ORF">VZ068_02355</name>
</gene>
<dbReference type="AlphaFoldDB" id="A0AAU7PDX3"/>
<organism evidence="1">
    <name type="scientific">Xanthomonas sp. 10-10</name>
    <dbReference type="NCBI Taxonomy" id="3115848"/>
    <lineage>
        <taxon>Bacteria</taxon>
        <taxon>Pseudomonadati</taxon>
        <taxon>Pseudomonadota</taxon>
        <taxon>Gammaproteobacteria</taxon>
        <taxon>Lysobacterales</taxon>
        <taxon>Lysobacteraceae</taxon>
        <taxon>Xanthomonas</taxon>
    </lineage>
</organism>
<protein>
    <submittedName>
        <fullName evidence="1">DUF1010 domain-containing protein</fullName>
    </submittedName>
</protein>
<dbReference type="Pfam" id="PF06231">
    <property type="entry name" value="DUF1010"/>
    <property type="match status" value="1"/>
</dbReference>
<name>A0AAU7PDX3_9XANT</name>
<sequence length="100" mass="10719">MSQCRCVPVNSNVSPITRLMRAALHSSASPCSQGFQAFLASSACVASATSYHSCSAAPFRWPSSFSWVAPFSKSGRPLLAFVSNSAFKPTRLRQAAYLGR</sequence>
<dbReference type="EMBL" id="CP144460">
    <property type="protein sequence ID" value="XBS39969.1"/>
    <property type="molecule type" value="Genomic_DNA"/>
</dbReference>
<proteinExistence type="predicted"/>
<dbReference type="InterPro" id="IPR010416">
    <property type="entry name" value="DUF1010"/>
</dbReference>
<accession>A0AAU7PDX3</accession>
<evidence type="ECO:0000313" key="1">
    <source>
        <dbReference type="EMBL" id="XBS39969.1"/>
    </source>
</evidence>
<reference evidence="1" key="1">
    <citation type="submission" date="2024-02" db="EMBL/GenBank/DDBJ databases">
        <title>Complete genome sequence of Xanthomonas sp. 10-10.</title>
        <authorList>
            <person name="Biessy A."/>
            <person name="Ciotola M."/>
            <person name="Cadieux M."/>
            <person name="Soufiane B."/>
            <person name="Laforest M."/>
            <person name="Filion M."/>
        </authorList>
    </citation>
    <scope>NUCLEOTIDE SEQUENCE</scope>
    <source>
        <strain evidence="1">10-10</strain>
    </source>
</reference>